<keyword evidence="1" id="KW-0812">Transmembrane</keyword>
<name>Q2VNN3_METAI</name>
<organism evidence="2">
    <name type="scientific">Methylocapsa acidiphila</name>
    <dbReference type="NCBI Taxonomy" id="133552"/>
    <lineage>
        <taxon>Bacteria</taxon>
        <taxon>Pseudomonadati</taxon>
        <taxon>Pseudomonadota</taxon>
        <taxon>Alphaproteobacteria</taxon>
        <taxon>Hyphomicrobiales</taxon>
        <taxon>Beijerinckiaceae</taxon>
        <taxon>Methylocapsa</taxon>
    </lineage>
</organism>
<proteinExistence type="predicted"/>
<keyword evidence="1" id="KW-1133">Transmembrane helix</keyword>
<dbReference type="Gene3D" id="1.25.40.10">
    <property type="entry name" value="Tetratricopeptide repeat domain"/>
    <property type="match status" value="1"/>
</dbReference>
<evidence type="ECO:0008006" key="3">
    <source>
        <dbReference type="Google" id="ProtNLM"/>
    </source>
</evidence>
<evidence type="ECO:0000256" key="1">
    <source>
        <dbReference type="SAM" id="Phobius"/>
    </source>
</evidence>
<reference evidence="2" key="1">
    <citation type="submission" date="2005-06" db="EMBL/GenBank/DDBJ databases">
        <title>First Genome Data from Uncultured Upland Soil Cluster a Methanotrophs Provide Further Evidence for a Close Phylogenetic Relationship to Methylocapsa acidiphila B2 and High-Affinity Methanotrophy Based on pMMO.</title>
        <authorList>
            <person name="Ricke P."/>
            <person name="Kube M."/>
            <person name="Nakagawa S."/>
            <person name="Erkel C."/>
            <person name="Reinhardt R."/>
            <person name="Liesack W."/>
        </authorList>
    </citation>
    <scope>NUCLEOTIDE SEQUENCE</scope>
</reference>
<feature type="transmembrane region" description="Helical" evidence="1">
    <location>
        <begin position="69"/>
        <end position="89"/>
    </location>
</feature>
<dbReference type="SMART" id="SM00028">
    <property type="entry name" value="TPR"/>
    <property type="match status" value="2"/>
</dbReference>
<dbReference type="SUPFAM" id="SSF48452">
    <property type="entry name" value="TPR-like"/>
    <property type="match status" value="1"/>
</dbReference>
<dbReference type="EMBL" id="CT005238">
    <property type="protein sequence ID" value="CAJ01599.1"/>
    <property type="molecule type" value="Genomic_DNA"/>
</dbReference>
<dbReference type="AlphaFoldDB" id="Q2VNN3"/>
<protein>
    <recommendedName>
        <fullName evidence="3">Tetratricopeptide repeat protein</fullName>
    </recommendedName>
</protein>
<gene>
    <name evidence="2" type="ORF">orf33</name>
</gene>
<dbReference type="InterPro" id="IPR019734">
    <property type="entry name" value="TPR_rpt"/>
</dbReference>
<sequence length="456" mass="50684">MQHLRVARDCTKIEQQTLSRVVGPKMRLIGSRGVNIAPMIAYRRPPTHGDGMETKRAATFACIKRSETCFALILVVSLYGVSAAFAAPFTPTSDNQVLERLPLSAAPYDRELRTLRAALDGAPGTLDIALKLAQFYIRIGKIESDPRYYGYAQGVLQPWWNEPEASAKVRLLRAMIRQNRHDFSGALQDLAQVLSVEPGNIQAWLTRAVIMKLQANYDEARLSCLPLAESRDPLLAVTCLSDVNSLNGRAQASYEFLQDVLREREGASQDQRVWSLTVLAEISMRMGRNDDAERFFKEALGVGRQSAYLLAAYADFLLDQGRAAEVADLLADKTSVDSLLLRLALAKQQLAAADLPEFVAKIGDRFAASKMRGENFHQGDEARFALRLQGRAEDALRLAKANWAAQREPQDARVLLETSLAVRDRAAAQPVLDFLARTRLEHVRLKSLAAEIERLP</sequence>
<dbReference type="InterPro" id="IPR011990">
    <property type="entry name" value="TPR-like_helical_dom_sf"/>
</dbReference>
<evidence type="ECO:0000313" key="2">
    <source>
        <dbReference type="EMBL" id="CAJ01599.1"/>
    </source>
</evidence>
<keyword evidence="1" id="KW-0472">Membrane</keyword>
<accession>Q2VNN3</accession>